<evidence type="ECO:0000256" key="4">
    <source>
        <dbReference type="ARBA" id="ARBA00023136"/>
    </source>
</evidence>
<dbReference type="Pfam" id="PF10277">
    <property type="entry name" value="Frag1"/>
    <property type="match status" value="1"/>
</dbReference>
<protein>
    <recommendedName>
        <fullName evidence="6">CWH43-like N-terminal domain-containing protein</fullName>
    </recommendedName>
</protein>
<dbReference type="PANTHER" id="PTHR21324">
    <property type="entry name" value="FASTING-INDUCIBLE INTEGRAL MEMBRANE PROTEIN TM6P1-RELATED"/>
    <property type="match status" value="1"/>
</dbReference>
<name>A0AAW0CYY4_9AGAR</name>
<dbReference type="GO" id="GO:0005886">
    <property type="term" value="C:plasma membrane"/>
    <property type="evidence" value="ECO:0007669"/>
    <property type="project" value="TreeGrafter"/>
</dbReference>
<feature type="transmembrane region" description="Helical" evidence="5">
    <location>
        <begin position="202"/>
        <end position="220"/>
    </location>
</feature>
<evidence type="ECO:0000313" key="7">
    <source>
        <dbReference type="EMBL" id="KAK7044123.1"/>
    </source>
</evidence>
<dbReference type="EMBL" id="JAYKXP010000026">
    <property type="protein sequence ID" value="KAK7044123.1"/>
    <property type="molecule type" value="Genomic_DNA"/>
</dbReference>
<comment type="subcellular location">
    <subcellularLocation>
        <location evidence="1">Endomembrane system</location>
        <topology evidence="1">Multi-pass membrane protein</topology>
    </subcellularLocation>
</comment>
<feature type="transmembrane region" description="Helical" evidence="5">
    <location>
        <begin position="102"/>
        <end position="123"/>
    </location>
</feature>
<dbReference type="InterPro" id="IPR019402">
    <property type="entry name" value="CWH43_N"/>
</dbReference>
<accession>A0AAW0CYY4</accession>
<evidence type="ECO:0000256" key="1">
    <source>
        <dbReference type="ARBA" id="ARBA00004127"/>
    </source>
</evidence>
<keyword evidence="8" id="KW-1185">Reference proteome</keyword>
<evidence type="ECO:0000256" key="5">
    <source>
        <dbReference type="SAM" id="Phobius"/>
    </source>
</evidence>
<feature type="transmembrane region" description="Helical" evidence="5">
    <location>
        <begin position="64"/>
        <end position="82"/>
    </location>
</feature>
<dbReference type="PANTHER" id="PTHR21324:SF2">
    <property type="entry name" value="EG:22E5.9 PROTEIN"/>
    <property type="match status" value="1"/>
</dbReference>
<sequence length="247" mass="27891">MAIFSHNRHHWAYVWVPLFGAFVWFGTLLAMLITWLVQGRPRYVSMEGTIAYISDVGADILKPLFIAGSSVTAVSFFLSLVIERYLRHSGRLVPNMRTRERVFATLAVLGSFVGGCGLILLSVFDTKRYTTLHRLFLLIFMLGVALSAIFTIVEYRWISKDFRGVKELKTIYRAKAVIAGILILLAIAFGVALFKSTDVGGVLEWVIAFGFTLYLLTFYFDLRQSKGVHKGELSAERLAAEGYPRRY</sequence>
<keyword evidence="3 5" id="KW-1133">Transmembrane helix</keyword>
<feature type="domain" description="CWH43-like N-terminal" evidence="6">
    <location>
        <begin position="13"/>
        <end position="224"/>
    </location>
</feature>
<evidence type="ECO:0000256" key="3">
    <source>
        <dbReference type="ARBA" id="ARBA00022989"/>
    </source>
</evidence>
<evidence type="ECO:0000313" key="8">
    <source>
        <dbReference type="Proteomes" id="UP001383192"/>
    </source>
</evidence>
<keyword evidence="2 5" id="KW-0812">Transmembrane</keyword>
<evidence type="ECO:0000256" key="2">
    <source>
        <dbReference type="ARBA" id="ARBA00022692"/>
    </source>
</evidence>
<gene>
    <name evidence="7" type="ORF">VNI00_007840</name>
</gene>
<organism evidence="7 8">
    <name type="scientific">Paramarasmius palmivorus</name>
    <dbReference type="NCBI Taxonomy" id="297713"/>
    <lineage>
        <taxon>Eukaryota</taxon>
        <taxon>Fungi</taxon>
        <taxon>Dikarya</taxon>
        <taxon>Basidiomycota</taxon>
        <taxon>Agaricomycotina</taxon>
        <taxon>Agaricomycetes</taxon>
        <taxon>Agaricomycetidae</taxon>
        <taxon>Agaricales</taxon>
        <taxon>Marasmiineae</taxon>
        <taxon>Marasmiaceae</taxon>
        <taxon>Paramarasmius</taxon>
    </lineage>
</organism>
<evidence type="ECO:0000259" key="6">
    <source>
        <dbReference type="Pfam" id="PF10277"/>
    </source>
</evidence>
<dbReference type="AlphaFoldDB" id="A0AAW0CYY4"/>
<keyword evidence="4 5" id="KW-0472">Membrane</keyword>
<reference evidence="7 8" key="1">
    <citation type="submission" date="2024-01" db="EMBL/GenBank/DDBJ databases">
        <title>A draft genome for a cacao thread blight-causing isolate of Paramarasmius palmivorus.</title>
        <authorList>
            <person name="Baruah I.K."/>
            <person name="Bukari Y."/>
            <person name="Amoako-Attah I."/>
            <person name="Meinhardt L.W."/>
            <person name="Bailey B.A."/>
            <person name="Cohen S.P."/>
        </authorList>
    </citation>
    <scope>NUCLEOTIDE SEQUENCE [LARGE SCALE GENOMIC DNA]</scope>
    <source>
        <strain evidence="7 8">GH-12</strain>
    </source>
</reference>
<dbReference type="GO" id="GO:0012505">
    <property type="term" value="C:endomembrane system"/>
    <property type="evidence" value="ECO:0007669"/>
    <property type="project" value="UniProtKB-SubCell"/>
</dbReference>
<proteinExistence type="predicted"/>
<feature type="transmembrane region" description="Helical" evidence="5">
    <location>
        <begin position="135"/>
        <end position="155"/>
    </location>
</feature>
<comment type="caution">
    <text evidence="7">The sequence shown here is derived from an EMBL/GenBank/DDBJ whole genome shotgun (WGS) entry which is preliminary data.</text>
</comment>
<feature type="transmembrane region" description="Helical" evidence="5">
    <location>
        <begin position="176"/>
        <end position="196"/>
    </location>
</feature>
<feature type="transmembrane region" description="Helical" evidence="5">
    <location>
        <begin position="12"/>
        <end position="37"/>
    </location>
</feature>
<dbReference type="InterPro" id="IPR050911">
    <property type="entry name" value="DRAM/TMEM150_Autophagy_Mod"/>
</dbReference>
<dbReference type="Proteomes" id="UP001383192">
    <property type="component" value="Unassembled WGS sequence"/>
</dbReference>